<dbReference type="Pfam" id="PF23473">
    <property type="entry name" value="LysM3_LYK4_5"/>
    <property type="match status" value="1"/>
</dbReference>
<reference evidence="15 16" key="1">
    <citation type="submission" date="2023-10" db="EMBL/GenBank/DDBJ databases">
        <title>Chromosome-scale genome assembly provides insights into flower coloration mechanisms of Canna indica.</title>
        <authorList>
            <person name="Li C."/>
        </authorList>
    </citation>
    <scope>NUCLEOTIDE SEQUENCE [LARGE SCALE GENOMIC DNA]</scope>
    <source>
        <tissue evidence="15">Flower</tissue>
    </source>
</reference>
<dbReference type="EMBL" id="CP136891">
    <property type="protein sequence ID" value="WOK97847.1"/>
    <property type="molecule type" value="Genomic_DNA"/>
</dbReference>
<keyword evidence="8 11" id="KW-0472">Membrane</keyword>
<dbReference type="Gene3D" id="3.30.200.20">
    <property type="entry name" value="Phosphorylase Kinase, domain 1"/>
    <property type="match status" value="1"/>
</dbReference>
<dbReference type="SUPFAM" id="SSF56112">
    <property type="entry name" value="Protein kinase-like (PK-like)"/>
    <property type="match status" value="1"/>
</dbReference>
<dbReference type="SUPFAM" id="SSF54106">
    <property type="entry name" value="LysM domain"/>
    <property type="match status" value="1"/>
</dbReference>
<dbReference type="PROSITE" id="PS51782">
    <property type="entry name" value="LYSM"/>
    <property type="match status" value="1"/>
</dbReference>
<feature type="domain" description="LysM" evidence="14">
    <location>
        <begin position="186"/>
        <end position="230"/>
    </location>
</feature>
<dbReference type="InterPro" id="IPR036779">
    <property type="entry name" value="LysM_dom_sf"/>
</dbReference>
<evidence type="ECO:0000256" key="9">
    <source>
        <dbReference type="ARBA" id="ARBA00023157"/>
    </source>
</evidence>
<dbReference type="PANTHER" id="PTHR45927">
    <property type="entry name" value="LYSM-DOMAIN RECEPTOR-LIKE KINASE-RELATED"/>
    <property type="match status" value="1"/>
</dbReference>
<accession>A0AAQ3JZI7</accession>
<evidence type="ECO:0000256" key="11">
    <source>
        <dbReference type="SAM" id="Phobius"/>
    </source>
</evidence>
<evidence type="ECO:0000256" key="2">
    <source>
        <dbReference type="ARBA" id="ARBA00022475"/>
    </source>
</evidence>
<evidence type="ECO:0000256" key="1">
    <source>
        <dbReference type="ARBA" id="ARBA00004162"/>
    </source>
</evidence>
<feature type="region of interest" description="Disordered" evidence="10">
    <location>
        <begin position="238"/>
        <end position="262"/>
    </location>
</feature>
<evidence type="ECO:0000256" key="12">
    <source>
        <dbReference type="SAM" id="SignalP"/>
    </source>
</evidence>
<dbReference type="PROSITE" id="PS00108">
    <property type="entry name" value="PROTEIN_KINASE_ST"/>
    <property type="match status" value="1"/>
</dbReference>
<dbReference type="GO" id="GO:0005524">
    <property type="term" value="F:ATP binding"/>
    <property type="evidence" value="ECO:0007669"/>
    <property type="project" value="UniProtKB-KW"/>
</dbReference>
<keyword evidence="4 12" id="KW-0732">Signal</keyword>
<dbReference type="FunFam" id="1.10.510.10:FF:000468">
    <property type="entry name" value="PTI1-like tyrosine-protein kinase 3"/>
    <property type="match status" value="1"/>
</dbReference>
<dbReference type="PANTHER" id="PTHR45927:SF11">
    <property type="entry name" value="LYSM DOMAIN RECEPTOR-LIKE KINASE 4"/>
    <property type="match status" value="1"/>
</dbReference>
<evidence type="ECO:0000256" key="7">
    <source>
        <dbReference type="ARBA" id="ARBA00022989"/>
    </source>
</evidence>
<dbReference type="GO" id="GO:0005886">
    <property type="term" value="C:plasma membrane"/>
    <property type="evidence" value="ECO:0007669"/>
    <property type="project" value="UniProtKB-SubCell"/>
</dbReference>
<evidence type="ECO:0000313" key="15">
    <source>
        <dbReference type="EMBL" id="WOK97847.1"/>
    </source>
</evidence>
<dbReference type="SMART" id="SM00220">
    <property type="entry name" value="S_TKc"/>
    <property type="match status" value="1"/>
</dbReference>
<evidence type="ECO:0008006" key="17">
    <source>
        <dbReference type="Google" id="ProtNLM"/>
    </source>
</evidence>
<dbReference type="InterPro" id="IPR052611">
    <property type="entry name" value="Plant_RLK_LysM"/>
</dbReference>
<dbReference type="Proteomes" id="UP001327560">
    <property type="component" value="Chromosome 2"/>
</dbReference>
<evidence type="ECO:0000259" key="14">
    <source>
        <dbReference type="PROSITE" id="PS51782"/>
    </source>
</evidence>
<keyword evidence="3 11" id="KW-0812">Transmembrane</keyword>
<keyword evidence="7 11" id="KW-1133">Transmembrane helix</keyword>
<comment type="subcellular location">
    <subcellularLocation>
        <location evidence="1">Cell membrane</location>
        <topology evidence="1">Single-pass membrane protein</topology>
    </subcellularLocation>
</comment>
<dbReference type="InterPro" id="IPR000719">
    <property type="entry name" value="Prot_kinase_dom"/>
</dbReference>
<sequence>MASQSLTLVFLLLSSLPSLLLSQQPYEGILTTDCYKTHNSSSLLGYFCNAQPSCQSYLTFHSQPPFDSVTKISSLLVSDPSLLSQANSVAPSSTFPTNTKILIPVNCSCSGIHYQLNSSYRVINTDTALVVANNTFQGLSTCQAIMNQSLNGTDKMSALVGHEITIPLRCACPTENQTSYGVRYLLSYLVEWGDTISQISSRFGVDAQSMMDANQLTDTDILYPFTTLLIPFHRQPNITQLETPSPPPQPPPTAPPTNTGSSSNHAGLYAGIAVAAAAALLIAVLSVIYFIFKAKKKKKNNIIGSGKIIAPSDSDTFGFGTASSSTDKIQSEDMLSKISELGHALRVYKFEELQLATENFSYECLIEGSVYRGVFNGDAAAIKVVNRDVSREIEILKKINHFNLIKLSGIGYYQGQWFLVYEYAENGSLSNWILDRGGSKVLSWTQRTQIAVDVANGLSYLHGYTKPAYVHKDIKSSNILLDQTMRAKIANFGVARESEGSEGEFVLTKHIVGTKRYLAPEYLEHGLVSPKLDVYAFGVVMMEMITGKDALEAQREGSLVDVLTGEDQDATEGIGRFVDPLLGESYPVHLALEMARLIERCLRREAGSRPEMEEVAQDLVRIHAMSLIWQQP</sequence>
<keyword evidence="16" id="KW-1185">Reference proteome</keyword>
<organism evidence="15 16">
    <name type="scientific">Canna indica</name>
    <name type="common">Indian-shot</name>
    <dbReference type="NCBI Taxonomy" id="4628"/>
    <lineage>
        <taxon>Eukaryota</taxon>
        <taxon>Viridiplantae</taxon>
        <taxon>Streptophyta</taxon>
        <taxon>Embryophyta</taxon>
        <taxon>Tracheophyta</taxon>
        <taxon>Spermatophyta</taxon>
        <taxon>Magnoliopsida</taxon>
        <taxon>Liliopsida</taxon>
        <taxon>Zingiberales</taxon>
        <taxon>Cannaceae</taxon>
        <taxon>Canna</taxon>
    </lineage>
</organism>
<dbReference type="InterPro" id="IPR056561">
    <property type="entry name" value="NFP_LYK_LysM1"/>
</dbReference>
<dbReference type="AlphaFoldDB" id="A0AAQ3JZI7"/>
<dbReference type="SMART" id="SM00257">
    <property type="entry name" value="LysM"/>
    <property type="match status" value="1"/>
</dbReference>
<dbReference type="GO" id="GO:0004672">
    <property type="term" value="F:protein kinase activity"/>
    <property type="evidence" value="ECO:0007669"/>
    <property type="project" value="InterPro"/>
</dbReference>
<dbReference type="PROSITE" id="PS50011">
    <property type="entry name" value="PROTEIN_KINASE_DOM"/>
    <property type="match status" value="1"/>
</dbReference>
<dbReference type="Pfam" id="PF23472">
    <property type="entry name" value="LysM2_CERK1_LYK3_4_5"/>
    <property type="match status" value="1"/>
</dbReference>
<feature type="transmembrane region" description="Helical" evidence="11">
    <location>
        <begin position="268"/>
        <end position="292"/>
    </location>
</feature>
<evidence type="ECO:0000256" key="4">
    <source>
        <dbReference type="ARBA" id="ARBA00022729"/>
    </source>
</evidence>
<keyword evidence="5" id="KW-0547">Nucleotide-binding</keyword>
<dbReference type="InterPro" id="IPR018392">
    <property type="entry name" value="LysM"/>
</dbReference>
<dbReference type="InterPro" id="IPR056563">
    <property type="entry name" value="LysM3_LYK4_5"/>
</dbReference>
<dbReference type="InterPro" id="IPR056562">
    <property type="entry name" value="LysM2_CERK1_LYK3_4_5"/>
</dbReference>
<evidence type="ECO:0000256" key="6">
    <source>
        <dbReference type="ARBA" id="ARBA00022840"/>
    </source>
</evidence>
<protein>
    <recommendedName>
        <fullName evidence="17">LysM domain receptor-like kinase 4</fullName>
    </recommendedName>
</protein>
<keyword evidence="6" id="KW-0067">ATP-binding</keyword>
<keyword evidence="2" id="KW-1003">Cell membrane</keyword>
<feature type="domain" description="Protein kinase" evidence="13">
    <location>
        <begin position="311"/>
        <end position="626"/>
    </location>
</feature>
<evidence type="ECO:0000256" key="10">
    <source>
        <dbReference type="SAM" id="MobiDB-lite"/>
    </source>
</evidence>
<feature type="compositionally biased region" description="Pro residues" evidence="10">
    <location>
        <begin position="244"/>
        <end position="255"/>
    </location>
</feature>
<evidence type="ECO:0000259" key="13">
    <source>
        <dbReference type="PROSITE" id="PS50011"/>
    </source>
</evidence>
<feature type="signal peptide" evidence="12">
    <location>
        <begin position="1"/>
        <end position="22"/>
    </location>
</feature>
<dbReference type="Pfam" id="PF00069">
    <property type="entry name" value="Pkinase"/>
    <property type="match status" value="1"/>
</dbReference>
<evidence type="ECO:0000256" key="3">
    <source>
        <dbReference type="ARBA" id="ARBA00022692"/>
    </source>
</evidence>
<evidence type="ECO:0000313" key="16">
    <source>
        <dbReference type="Proteomes" id="UP001327560"/>
    </source>
</evidence>
<dbReference type="Pfam" id="PF23446">
    <property type="entry name" value="LysM1_NFP_LYK"/>
    <property type="match status" value="1"/>
</dbReference>
<evidence type="ECO:0000256" key="5">
    <source>
        <dbReference type="ARBA" id="ARBA00022741"/>
    </source>
</evidence>
<dbReference type="InterPro" id="IPR011009">
    <property type="entry name" value="Kinase-like_dom_sf"/>
</dbReference>
<dbReference type="InterPro" id="IPR008271">
    <property type="entry name" value="Ser/Thr_kinase_AS"/>
</dbReference>
<gene>
    <name evidence="15" type="ORF">Cni_G06555</name>
</gene>
<dbReference type="Gene3D" id="3.10.350.10">
    <property type="entry name" value="LysM domain"/>
    <property type="match status" value="1"/>
</dbReference>
<proteinExistence type="predicted"/>
<evidence type="ECO:0000256" key="8">
    <source>
        <dbReference type="ARBA" id="ARBA00023136"/>
    </source>
</evidence>
<dbReference type="Gene3D" id="1.10.510.10">
    <property type="entry name" value="Transferase(Phosphotransferase) domain 1"/>
    <property type="match status" value="1"/>
</dbReference>
<keyword evidence="9" id="KW-1015">Disulfide bond</keyword>
<feature type="chain" id="PRO_5042876269" description="LysM domain receptor-like kinase 4" evidence="12">
    <location>
        <begin position="23"/>
        <end position="632"/>
    </location>
</feature>
<name>A0AAQ3JZI7_9LILI</name>